<dbReference type="EMBL" id="RSAS01000922">
    <property type="protein sequence ID" value="RRR65687.1"/>
    <property type="molecule type" value="Genomic_DNA"/>
</dbReference>
<evidence type="ECO:0000256" key="4">
    <source>
        <dbReference type="ARBA" id="ARBA00022692"/>
    </source>
</evidence>
<keyword evidence="3" id="KW-1003">Cell membrane</keyword>
<comment type="subcellular location">
    <subcellularLocation>
        <location evidence="1 7">Cell membrane</location>
        <topology evidence="1 7">Multi-pass membrane protein</topology>
    </subcellularLocation>
</comment>
<protein>
    <submittedName>
        <fullName evidence="9">ABC transporter permease</fullName>
    </submittedName>
</protein>
<comment type="similarity">
    <text evidence="7">Belongs to the binding-protein-dependent transport system permease family.</text>
</comment>
<comment type="caution">
    <text evidence="9">The sequence shown here is derived from an EMBL/GenBank/DDBJ whole genome shotgun (WGS) entry which is preliminary data.</text>
</comment>
<keyword evidence="2 7" id="KW-0813">Transport</keyword>
<evidence type="ECO:0000313" key="9">
    <source>
        <dbReference type="EMBL" id="RRR65687.1"/>
    </source>
</evidence>
<reference evidence="9 10" key="1">
    <citation type="submission" date="2018-12" db="EMBL/GenBank/DDBJ databases">
        <title>Genome Sequence of Candidatus Viridilinea halotolerans isolated from saline sulfide-rich spring.</title>
        <authorList>
            <person name="Grouzdev D.S."/>
            <person name="Burganskaya E.I."/>
            <person name="Krutkina M.S."/>
            <person name="Sukhacheva M.V."/>
            <person name="Gorlenko V.M."/>
        </authorList>
    </citation>
    <scope>NUCLEOTIDE SEQUENCE [LARGE SCALE GENOMIC DNA]</scope>
    <source>
        <strain evidence="9">Chok-6</strain>
    </source>
</reference>
<dbReference type="Pfam" id="PF19300">
    <property type="entry name" value="BPD_transp_1_N"/>
    <property type="match status" value="1"/>
</dbReference>
<dbReference type="Gene3D" id="1.10.3720.10">
    <property type="entry name" value="MetI-like"/>
    <property type="match status" value="1"/>
</dbReference>
<feature type="transmembrane region" description="Helical" evidence="7">
    <location>
        <begin position="103"/>
        <end position="126"/>
    </location>
</feature>
<evidence type="ECO:0000313" key="10">
    <source>
        <dbReference type="Proteomes" id="UP000280307"/>
    </source>
</evidence>
<dbReference type="InterPro" id="IPR035906">
    <property type="entry name" value="MetI-like_sf"/>
</dbReference>
<dbReference type="AlphaFoldDB" id="A0A426TQT7"/>
<evidence type="ECO:0000256" key="7">
    <source>
        <dbReference type="RuleBase" id="RU363032"/>
    </source>
</evidence>
<dbReference type="Proteomes" id="UP000280307">
    <property type="component" value="Unassembled WGS sequence"/>
</dbReference>
<dbReference type="GO" id="GO:0055085">
    <property type="term" value="P:transmembrane transport"/>
    <property type="evidence" value="ECO:0007669"/>
    <property type="project" value="InterPro"/>
</dbReference>
<evidence type="ECO:0000256" key="3">
    <source>
        <dbReference type="ARBA" id="ARBA00022475"/>
    </source>
</evidence>
<evidence type="ECO:0000256" key="5">
    <source>
        <dbReference type="ARBA" id="ARBA00022989"/>
    </source>
</evidence>
<dbReference type="CDD" id="cd06261">
    <property type="entry name" value="TM_PBP2"/>
    <property type="match status" value="1"/>
</dbReference>
<evidence type="ECO:0000256" key="2">
    <source>
        <dbReference type="ARBA" id="ARBA00022448"/>
    </source>
</evidence>
<feature type="transmembrane region" description="Helical" evidence="7">
    <location>
        <begin position="187"/>
        <end position="206"/>
    </location>
</feature>
<feature type="domain" description="ABC transmembrane type-1" evidence="8">
    <location>
        <begin position="99"/>
        <end position="279"/>
    </location>
</feature>
<evidence type="ECO:0000256" key="6">
    <source>
        <dbReference type="ARBA" id="ARBA00023136"/>
    </source>
</evidence>
<sequence>MSPSLPRYIARRLLQSIPLILGILIFSFVLIQLAPGDPIMLLAGEGGDADYYATMRAYYGLDRPLPEQLLRYVGAILRGDFGYSFNYRQPVFDVILGRLPATLLLMGSALIFALTVGVGLGIISALRPRSLLDRSISVMTLTFTALPVFWLGQLLLMLFAARLRLFPVHGMVSVRADYTGLRHLLDLLHHLVLPTIALGLLQLALLTRLTRTSLREQLAEDYVRSARAKGLQERIVVLRHAMRNAMLPVITIIGSHVGTLITGAGERPGVRAIRGNPRV</sequence>
<feature type="transmembrane region" description="Helical" evidence="7">
    <location>
        <begin position="138"/>
        <end position="161"/>
    </location>
</feature>
<keyword evidence="5 7" id="KW-1133">Transmembrane helix</keyword>
<evidence type="ECO:0000256" key="1">
    <source>
        <dbReference type="ARBA" id="ARBA00004651"/>
    </source>
</evidence>
<keyword evidence="4 7" id="KW-0812">Transmembrane</keyword>
<accession>A0A426TQT7</accession>
<organism evidence="9 10">
    <name type="scientific">Candidatus Viridilinea halotolerans</name>
    <dbReference type="NCBI Taxonomy" id="2491704"/>
    <lineage>
        <taxon>Bacteria</taxon>
        <taxon>Bacillati</taxon>
        <taxon>Chloroflexota</taxon>
        <taxon>Chloroflexia</taxon>
        <taxon>Chloroflexales</taxon>
        <taxon>Chloroflexineae</taxon>
        <taxon>Oscillochloridaceae</taxon>
        <taxon>Candidatus Viridilinea</taxon>
    </lineage>
</organism>
<dbReference type="SUPFAM" id="SSF161098">
    <property type="entry name" value="MetI-like"/>
    <property type="match status" value="1"/>
</dbReference>
<dbReference type="PANTHER" id="PTHR43163">
    <property type="entry name" value="DIPEPTIDE TRANSPORT SYSTEM PERMEASE PROTEIN DPPB-RELATED"/>
    <property type="match status" value="1"/>
</dbReference>
<dbReference type="InterPro" id="IPR045621">
    <property type="entry name" value="BPD_transp_1_N"/>
</dbReference>
<dbReference type="Pfam" id="PF00528">
    <property type="entry name" value="BPD_transp_1"/>
    <property type="match status" value="1"/>
</dbReference>
<gene>
    <name evidence="9" type="ORF">EI684_22405</name>
</gene>
<dbReference type="PANTHER" id="PTHR43163:SF9">
    <property type="entry name" value="ABC TRANSPORTER PERMEASE PROTEIN"/>
    <property type="match status" value="1"/>
</dbReference>
<dbReference type="InterPro" id="IPR000515">
    <property type="entry name" value="MetI-like"/>
</dbReference>
<dbReference type="PROSITE" id="PS50928">
    <property type="entry name" value="ABC_TM1"/>
    <property type="match status" value="1"/>
</dbReference>
<proteinExistence type="inferred from homology"/>
<evidence type="ECO:0000259" key="8">
    <source>
        <dbReference type="PROSITE" id="PS50928"/>
    </source>
</evidence>
<keyword evidence="6 7" id="KW-0472">Membrane</keyword>
<dbReference type="GO" id="GO:0005886">
    <property type="term" value="C:plasma membrane"/>
    <property type="evidence" value="ECO:0007669"/>
    <property type="project" value="UniProtKB-SubCell"/>
</dbReference>
<name>A0A426TQT7_9CHLR</name>
<feature type="transmembrane region" description="Helical" evidence="7">
    <location>
        <begin position="12"/>
        <end position="34"/>
    </location>
</feature>